<evidence type="ECO:0000313" key="1">
    <source>
        <dbReference type="EMBL" id="MEO1782506.1"/>
    </source>
</evidence>
<accession>A0ABV0F378</accession>
<reference evidence="2" key="1">
    <citation type="submission" date="2016-06" db="EMBL/GenBank/DDBJ databases">
        <title>Four novel species of enterococci isolated from chicken manure.</title>
        <authorList>
            <person name="Van Tyne D."/>
        </authorList>
    </citation>
    <scope>NUCLEOTIDE SEQUENCE [LARGE SCALE GENOMIC DNA]</scope>
    <source>
        <strain evidence="2">JM9A</strain>
    </source>
</reference>
<dbReference type="Proteomes" id="UP001429357">
    <property type="component" value="Unassembled WGS sequence"/>
</dbReference>
<reference evidence="1 2" key="2">
    <citation type="submission" date="2024-02" db="EMBL/GenBank/DDBJ databases">
        <title>The Genome Sequence of Enterococcus diestrammenae JM9A.</title>
        <authorList>
            <person name="Earl A."/>
            <person name="Manson A."/>
            <person name="Gilmore M."/>
            <person name="Sanders J."/>
            <person name="Shea T."/>
            <person name="Howe W."/>
            <person name="Livny J."/>
            <person name="Cuomo C."/>
            <person name="Neafsey D."/>
            <person name="Birren B."/>
        </authorList>
    </citation>
    <scope>NUCLEOTIDE SEQUENCE [LARGE SCALE GENOMIC DNA]</scope>
    <source>
        <strain evidence="1 2">JM9A</strain>
    </source>
</reference>
<dbReference type="Pfam" id="PF07761">
    <property type="entry name" value="DUF1617"/>
    <property type="match status" value="1"/>
</dbReference>
<evidence type="ECO:0000313" key="2">
    <source>
        <dbReference type="Proteomes" id="UP001429357"/>
    </source>
</evidence>
<name>A0ABV0F378_9ENTE</name>
<sequence length="136" mass="15683">MKIELKNKELSTAINFLKGMTLQAKDSRCRSKLVKLLTTAFNELSDEEKKLMEEHGLLNEDGELKKENELDNEKIKKFNKEQDTLMDEVVVIEGGMYAKNIDEMPRILESYTGELSGVDAEIYDRLMDEMEKESAE</sequence>
<dbReference type="EMBL" id="MAEI02000001">
    <property type="protein sequence ID" value="MEO1782506.1"/>
    <property type="molecule type" value="Genomic_DNA"/>
</dbReference>
<organism evidence="1 2">
    <name type="scientific">Enterococcus diestrammenae</name>
    <dbReference type="NCBI Taxonomy" id="1155073"/>
    <lineage>
        <taxon>Bacteria</taxon>
        <taxon>Bacillati</taxon>
        <taxon>Bacillota</taxon>
        <taxon>Bacilli</taxon>
        <taxon>Lactobacillales</taxon>
        <taxon>Enterococcaceae</taxon>
        <taxon>Enterococcus</taxon>
    </lineage>
</organism>
<gene>
    <name evidence="1" type="ORF">BAU18_002118</name>
</gene>
<protein>
    <recommendedName>
        <fullName evidence="3">Phage protein</fullName>
    </recommendedName>
</protein>
<keyword evidence="2" id="KW-1185">Reference proteome</keyword>
<dbReference type="InterPro" id="IPR011675">
    <property type="entry name" value="DUF1617"/>
</dbReference>
<comment type="caution">
    <text evidence="1">The sequence shown here is derived from an EMBL/GenBank/DDBJ whole genome shotgun (WGS) entry which is preliminary data.</text>
</comment>
<dbReference type="RefSeq" id="WP_161870017.1">
    <property type="nucleotide sequence ID" value="NZ_MAEI02000001.1"/>
</dbReference>
<evidence type="ECO:0008006" key="3">
    <source>
        <dbReference type="Google" id="ProtNLM"/>
    </source>
</evidence>
<proteinExistence type="predicted"/>